<dbReference type="AlphaFoldDB" id="A0A9P6FK98"/>
<feature type="region of interest" description="Disordered" evidence="1">
    <location>
        <begin position="1"/>
        <end position="84"/>
    </location>
</feature>
<keyword evidence="3" id="KW-1185">Reference proteome</keyword>
<accession>A0A9P6FK98</accession>
<feature type="non-terminal residue" evidence="2">
    <location>
        <position position="1"/>
    </location>
</feature>
<evidence type="ECO:0000256" key="1">
    <source>
        <dbReference type="SAM" id="MobiDB-lite"/>
    </source>
</evidence>
<sequence>PRTPKTANKVAAKTPTRQKTTAKVNAKETEWTLVDSSRKRGRDTSLGGGATSASDGESSPSPKKLPLRPQPKESPPTPIHATSQ</sequence>
<gene>
    <name evidence="2" type="ORF">BGW38_008414</name>
</gene>
<protein>
    <submittedName>
        <fullName evidence="2">Uncharacterized protein</fullName>
    </submittedName>
</protein>
<proteinExistence type="predicted"/>
<dbReference type="EMBL" id="JAABOA010005791">
    <property type="protein sequence ID" value="KAF9573560.1"/>
    <property type="molecule type" value="Genomic_DNA"/>
</dbReference>
<reference evidence="2" key="1">
    <citation type="journal article" date="2020" name="Fungal Divers.">
        <title>Resolving the Mortierellaceae phylogeny through synthesis of multi-gene phylogenetics and phylogenomics.</title>
        <authorList>
            <person name="Vandepol N."/>
            <person name="Liber J."/>
            <person name="Desiro A."/>
            <person name="Na H."/>
            <person name="Kennedy M."/>
            <person name="Barry K."/>
            <person name="Grigoriev I.V."/>
            <person name="Miller A.N."/>
            <person name="O'Donnell K."/>
            <person name="Stajich J.E."/>
            <person name="Bonito G."/>
        </authorList>
    </citation>
    <scope>NUCLEOTIDE SEQUENCE</scope>
    <source>
        <strain evidence="2">KOD1015</strain>
    </source>
</reference>
<organism evidence="2 3">
    <name type="scientific">Lunasporangiospora selenospora</name>
    <dbReference type="NCBI Taxonomy" id="979761"/>
    <lineage>
        <taxon>Eukaryota</taxon>
        <taxon>Fungi</taxon>
        <taxon>Fungi incertae sedis</taxon>
        <taxon>Mucoromycota</taxon>
        <taxon>Mortierellomycotina</taxon>
        <taxon>Mortierellomycetes</taxon>
        <taxon>Mortierellales</taxon>
        <taxon>Mortierellaceae</taxon>
        <taxon>Lunasporangiospora</taxon>
    </lineage>
</organism>
<comment type="caution">
    <text evidence="2">The sequence shown here is derived from an EMBL/GenBank/DDBJ whole genome shotgun (WGS) entry which is preliminary data.</text>
</comment>
<name>A0A9P6FK98_9FUNG</name>
<dbReference type="Proteomes" id="UP000780801">
    <property type="component" value="Unassembled WGS sequence"/>
</dbReference>
<feature type="non-terminal residue" evidence="2">
    <location>
        <position position="84"/>
    </location>
</feature>
<evidence type="ECO:0000313" key="2">
    <source>
        <dbReference type="EMBL" id="KAF9573560.1"/>
    </source>
</evidence>
<evidence type="ECO:0000313" key="3">
    <source>
        <dbReference type="Proteomes" id="UP000780801"/>
    </source>
</evidence>
<feature type="compositionally biased region" description="Pro residues" evidence="1">
    <location>
        <begin position="68"/>
        <end position="78"/>
    </location>
</feature>